<dbReference type="OrthoDB" id="9789585at2"/>
<keyword evidence="1" id="KW-0732">Signal</keyword>
<dbReference type="InterPro" id="IPR050229">
    <property type="entry name" value="GlpE_sulfurtransferase"/>
</dbReference>
<protein>
    <submittedName>
        <fullName evidence="3">Phage shock protein E</fullName>
    </submittedName>
</protein>
<dbReference type="InterPro" id="IPR036873">
    <property type="entry name" value="Rhodanese-like_dom_sf"/>
</dbReference>
<accession>A0A4R2SSN5</accession>
<dbReference type="SMART" id="SM00450">
    <property type="entry name" value="RHOD"/>
    <property type="match status" value="1"/>
</dbReference>
<proteinExistence type="predicted"/>
<reference evidence="3 4" key="1">
    <citation type="submission" date="2019-03" db="EMBL/GenBank/DDBJ databases">
        <title>Genomic Encyclopedia of Type Strains, Phase IV (KMG-IV): sequencing the most valuable type-strain genomes for metagenomic binning, comparative biology and taxonomic classification.</title>
        <authorList>
            <person name="Goeker M."/>
        </authorList>
    </citation>
    <scope>NUCLEOTIDE SEQUENCE [LARGE SCALE GENOMIC DNA]</scope>
    <source>
        <strain evidence="3 4">DSM 28404</strain>
    </source>
</reference>
<dbReference type="CDD" id="cd00158">
    <property type="entry name" value="RHOD"/>
    <property type="match status" value="1"/>
</dbReference>
<dbReference type="RefSeq" id="WP_131977983.1">
    <property type="nucleotide sequence ID" value="NZ_SLYB01000021.1"/>
</dbReference>
<evidence type="ECO:0000313" key="4">
    <source>
        <dbReference type="Proteomes" id="UP000295763"/>
    </source>
</evidence>
<dbReference type="InterPro" id="IPR001763">
    <property type="entry name" value="Rhodanese-like_dom"/>
</dbReference>
<organism evidence="3 4">
    <name type="scientific">Cricetibacter osteomyelitidis</name>
    <dbReference type="NCBI Taxonomy" id="1521931"/>
    <lineage>
        <taxon>Bacteria</taxon>
        <taxon>Pseudomonadati</taxon>
        <taxon>Pseudomonadota</taxon>
        <taxon>Gammaproteobacteria</taxon>
        <taxon>Pasteurellales</taxon>
        <taxon>Pasteurellaceae</taxon>
        <taxon>Cricetibacter</taxon>
    </lineage>
</organism>
<dbReference type="SUPFAM" id="SSF52821">
    <property type="entry name" value="Rhodanese/Cell cycle control phosphatase"/>
    <property type="match status" value="1"/>
</dbReference>
<dbReference type="PROSITE" id="PS50206">
    <property type="entry name" value="RHODANESE_3"/>
    <property type="match status" value="1"/>
</dbReference>
<dbReference type="PANTHER" id="PTHR43031">
    <property type="entry name" value="FAD-DEPENDENT OXIDOREDUCTASE"/>
    <property type="match status" value="1"/>
</dbReference>
<evidence type="ECO:0000256" key="1">
    <source>
        <dbReference type="SAM" id="SignalP"/>
    </source>
</evidence>
<evidence type="ECO:0000259" key="2">
    <source>
        <dbReference type="PROSITE" id="PS50206"/>
    </source>
</evidence>
<dbReference type="Proteomes" id="UP000295763">
    <property type="component" value="Unassembled WGS sequence"/>
</dbReference>
<feature type="signal peptide" evidence="1">
    <location>
        <begin position="1"/>
        <end position="22"/>
    </location>
</feature>
<sequence>MKKWLFVAISSVAALMTMPTQAETQEQLQMQTQKAAGVWIDVRSAEEFNSGHIQGALNIAHDKLAAEIAQIEPNKNAPINVYCRSGRRAELALIELKNLGYTNVINHGSYEDLRKQEIQ</sequence>
<dbReference type="PANTHER" id="PTHR43031:SF18">
    <property type="entry name" value="RHODANESE-RELATED SULFURTRANSFERASES"/>
    <property type="match status" value="1"/>
</dbReference>
<dbReference type="Pfam" id="PF00581">
    <property type="entry name" value="Rhodanese"/>
    <property type="match status" value="1"/>
</dbReference>
<dbReference type="AlphaFoldDB" id="A0A4R2SSN5"/>
<evidence type="ECO:0000313" key="3">
    <source>
        <dbReference type="EMBL" id="TCP93329.1"/>
    </source>
</evidence>
<feature type="chain" id="PRO_5020272255" evidence="1">
    <location>
        <begin position="23"/>
        <end position="119"/>
    </location>
</feature>
<comment type="caution">
    <text evidence="3">The sequence shown here is derived from an EMBL/GenBank/DDBJ whole genome shotgun (WGS) entry which is preliminary data.</text>
</comment>
<feature type="domain" description="Rhodanese" evidence="2">
    <location>
        <begin position="33"/>
        <end position="118"/>
    </location>
</feature>
<keyword evidence="4" id="KW-1185">Reference proteome</keyword>
<dbReference type="EMBL" id="SLYB01000021">
    <property type="protein sequence ID" value="TCP93329.1"/>
    <property type="molecule type" value="Genomic_DNA"/>
</dbReference>
<name>A0A4R2SSN5_9PAST</name>
<gene>
    <name evidence="3" type="ORF">EDC44_12141</name>
</gene>
<dbReference type="Gene3D" id="3.40.250.10">
    <property type="entry name" value="Rhodanese-like domain"/>
    <property type="match status" value="1"/>
</dbReference>